<reference evidence="3" key="3">
    <citation type="submission" date="2015-06" db="UniProtKB">
        <authorList>
            <consortium name="EnsemblMetazoa"/>
        </authorList>
    </citation>
    <scope>IDENTIFICATION</scope>
</reference>
<feature type="transmembrane region" description="Helical" evidence="1">
    <location>
        <begin position="6"/>
        <end position="27"/>
    </location>
</feature>
<keyword evidence="1" id="KW-1133">Transmembrane helix</keyword>
<feature type="non-terminal residue" evidence="2">
    <location>
        <position position="208"/>
    </location>
</feature>
<evidence type="ECO:0000313" key="2">
    <source>
        <dbReference type="EMBL" id="ELU00026.1"/>
    </source>
</evidence>
<keyword evidence="1" id="KW-0472">Membrane</keyword>
<name>R7UA59_CAPTE</name>
<dbReference type="Proteomes" id="UP000014760">
    <property type="component" value="Unassembled WGS sequence"/>
</dbReference>
<sequence length="208" mass="22464">MSASAYALCVVTGVGVLLNLILLVWHVMRFKGGSVFVKYSLAQLYIWHLIIGLSLALLVLQRDLPSSPWLCSGAGFLALFASQEAVWTLAASSASVLHWKLRRPTSTQRKKHAALALLSALLQAVFLAILSTLPLLNTPGGDNLSCVPLRLQGERGWAATVAALSLDWVAILLAVVVVIIMRRLPSHKPSAKYELRHSISIPVVCLPG</sequence>
<feature type="transmembrane region" description="Helical" evidence="1">
    <location>
        <begin position="39"/>
        <end position="60"/>
    </location>
</feature>
<dbReference type="EnsemblMetazoa" id="CapteT192091">
    <property type="protein sequence ID" value="CapteP192091"/>
    <property type="gene ID" value="CapteG192091"/>
</dbReference>
<feature type="transmembrane region" description="Helical" evidence="1">
    <location>
        <begin position="113"/>
        <end position="136"/>
    </location>
</feature>
<reference evidence="2 4" key="2">
    <citation type="journal article" date="2013" name="Nature">
        <title>Insights into bilaterian evolution from three spiralian genomes.</title>
        <authorList>
            <person name="Simakov O."/>
            <person name="Marletaz F."/>
            <person name="Cho S.J."/>
            <person name="Edsinger-Gonzales E."/>
            <person name="Havlak P."/>
            <person name="Hellsten U."/>
            <person name="Kuo D.H."/>
            <person name="Larsson T."/>
            <person name="Lv J."/>
            <person name="Arendt D."/>
            <person name="Savage R."/>
            <person name="Osoegawa K."/>
            <person name="de Jong P."/>
            <person name="Grimwood J."/>
            <person name="Chapman J.A."/>
            <person name="Shapiro H."/>
            <person name="Aerts A."/>
            <person name="Otillar R.P."/>
            <person name="Terry A.Y."/>
            <person name="Boore J.L."/>
            <person name="Grigoriev I.V."/>
            <person name="Lindberg D.R."/>
            <person name="Seaver E.C."/>
            <person name="Weisblat D.A."/>
            <person name="Putnam N.H."/>
            <person name="Rokhsar D.S."/>
        </authorList>
    </citation>
    <scope>NUCLEOTIDE SEQUENCE</scope>
    <source>
        <strain evidence="2 4">I ESC-2004</strain>
    </source>
</reference>
<feature type="transmembrane region" description="Helical" evidence="1">
    <location>
        <begin position="156"/>
        <end position="180"/>
    </location>
</feature>
<feature type="transmembrane region" description="Helical" evidence="1">
    <location>
        <begin position="80"/>
        <end position="101"/>
    </location>
</feature>
<evidence type="ECO:0000313" key="4">
    <source>
        <dbReference type="Proteomes" id="UP000014760"/>
    </source>
</evidence>
<proteinExistence type="predicted"/>
<gene>
    <name evidence="2" type="ORF">CAPTEDRAFT_192091</name>
</gene>
<dbReference type="EMBL" id="AMQN01026268">
    <property type="status" value="NOT_ANNOTATED_CDS"/>
    <property type="molecule type" value="Genomic_DNA"/>
</dbReference>
<organism evidence="2">
    <name type="scientific">Capitella teleta</name>
    <name type="common">Polychaete worm</name>
    <dbReference type="NCBI Taxonomy" id="283909"/>
    <lineage>
        <taxon>Eukaryota</taxon>
        <taxon>Metazoa</taxon>
        <taxon>Spiralia</taxon>
        <taxon>Lophotrochozoa</taxon>
        <taxon>Annelida</taxon>
        <taxon>Polychaeta</taxon>
        <taxon>Sedentaria</taxon>
        <taxon>Scolecida</taxon>
        <taxon>Capitellidae</taxon>
        <taxon>Capitella</taxon>
    </lineage>
</organism>
<protein>
    <submittedName>
        <fullName evidence="2 3">Uncharacterized protein</fullName>
    </submittedName>
</protein>
<keyword evidence="4" id="KW-1185">Reference proteome</keyword>
<dbReference type="AlphaFoldDB" id="R7UA59"/>
<evidence type="ECO:0000313" key="3">
    <source>
        <dbReference type="EnsemblMetazoa" id="CapteP192091"/>
    </source>
</evidence>
<keyword evidence="1" id="KW-0812">Transmembrane</keyword>
<dbReference type="EMBL" id="KB306276">
    <property type="protein sequence ID" value="ELU00026.1"/>
    <property type="molecule type" value="Genomic_DNA"/>
</dbReference>
<dbReference type="OrthoDB" id="4062651at2759"/>
<dbReference type="HOGENOM" id="CLU_1323748_0_0_1"/>
<evidence type="ECO:0000256" key="1">
    <source>
        <dbReference type="SAM" id="Phobius"/>
    </source>
</evidence>
<accession>R7UA59</accession>
<reference evidence="4" key="1">
    <citation type="submission" date="2012-12" db="EMBL/GenBank/DDBJ databases">
        <authorList>
            <person name="Hellsten U."/>
            <person name="Grimwood J."/>
            <person name="Chapman J.A."/>
            <person name="Shapiro H."/>
            <person name="Aerts A."/>
            <person name="Otillar R.P."/>
            <person name="Terry A.Y."/>
            <person name="Boore J.L."/>
            <person name="Simakov O."/>
            <person name="Marletaz F."/>
            <person name="Cho S.-J."/>
            <person name="Edsinger-Gonzales E."/>
            <person name="Havlak P."/>
            <person name="Kuo D.-H."/>
            <person name="Larsson T."/>
            <person name="Lv J."/>
            <person name="Arendt D."/>
            <person name="Savage R."/>
            <person name="Osoegawa K."/>
            <person name="de Jong P."/>
            <person name="Lindberg D.R."/>
            <person name="Seaver E.C."/>
            <person name="Weisblat D.A."/>
            <person name="Putnam N.H."/>
            <person name="Grigoriev I.V."/>
            <person name="Rokhsar D.S."/>
        </authorList>
    </citation>
    <scope>NUCLEOTIDE SEQUENCE</scope>
    <source>
        <strain evidence="4">I ESC-2004</strain>
    </source>
</reference>
<dbReference type="Gene3D" id="1.20.1070.10">
    <property type="entry name" value="Rhodopsin 7-helix transmembrane proteins"/>
    <property type="match status" value="1"/>
</dbReference>